<evidence type="ECO:0000313" key="2">
    <source>
        <dbReference type="EMBL" id="VVD81392.1"/>
    </source>
</evidence>
<comment type="caution">
    <text evidence="2">The sequence shown here is derived from an EMBL/GenBank/DDBJ whole genome shotgun (WGS) entry which is preliminary data.</text>
</comment>
<name>A0ABY6VRX9_9BURK</name>
<keyword evidence="3" id="KW-1185">Reference proteome</keyword>
<reference evidence="2 3" key="1">
    <citation type="submission" date="2019-08" db="EMBL/GenBank/DDBJ databases">
        <authorList>
            <person name="Peeters C."/>
        </authorList>
    </citation>
    <scope>NUCLEOTIDE SEQUENCE [LARGE SCALE GENOMIC DNA]</scope>
    <source>
        <strain evidence="2 3">LMG 20602</strain>
    </source>
</reference>
<dbReference type="EMBL" id="CABPRV010000002">
    <property type="protein sequence ID" value="VVD81392.1"/>
    <property type="molecule type" value="Genomic_DNA"/>
</dbReference>
<sequence>MSKETNPALALVKLGTASALGAYGILLEAAQRTHQLQVERDTELLKAHSEAAKSLGGAKDFNGLVTAHLQLLNGQLAQQNEFWREWLAVCANNQLLWAEHCRKTGEELQHGMAGAMTLPDLIGAGTAAGAATQAAEAPLQKWFQAFNEATQGTMDAWRRMSTEAAQATEAAVSNAAQQSPLNGRVPPKRGGSHAHRSST</sequence>
<proteinExistence type="predicted"/>
<protein>
    <recommendedName>
        <fullName evidence="4">Phasin domain-containing protein</fullName>
    </recommendedName>
</protein>
<gene>
    <name evidence="2" type="ORF">PCA20602_01137</name>
</gene>
<evidence type="ECO:0008006" key="4">
    <source>
        <dbReference type="Google" id="ProtNLM"/>
    </source>
</evidence>
<dbReference type="Proteomes" id="UP000366065">
    <property type="component" value="Unassembled WGS sequence"/>
</dbReference>
<feature type="region of interest" description="Disordered" evidence="1">
    <location>
        <begin position="161"/>
        <end position="199"/>
    </location>
</feature>
<evidence type="ECO:0000256" key="1">
    <source>
        <dbReference type="SAM" id="MobiDB-lite"/>
    </source>
</evidence>
<evidence type="ECO:0000313" key="3">
    <source>
        <dbReference type="Proteomes" id="UP000366065"/>
    </source>
</evidence>
<accession>A0ABY6VRX9</accession>
<feature type="compositionally biased region" description="Basic residues" evidence="1">
    <location>
        <begin position="186"/>
        <end position="199"/>
    </location>
</feature>
<organism evidence="2 3">
    <name type="scientific">Pandoraea capi</name>
    <dbReference type="NCBI Taxonomy" id="2508286"/>
    <lineage>
        <taxon>Bacteria</taxon>
        <taxon>Pseudomonadati</taxon>
        <taxon>Pseudomonadota</taxon>
        <taxon>Betaproteobacteria</taxon>
        <taxon>Burkholderiales</taxon>
        <taxon>Burkholderiaceae</taxon>
        <taxon>Pandoraea</taxon>
    </lineage>
</organism>
<dbReference type="RefSeq" id="WP_150720346.1">
    <property type="nucleotide sequence ID" value="NZ_CABPRV010000002.1"/>
</dbReference>